<evidence type="ECO:0000313" key="1">
    <source>
        <dbReference type="EMBL" id="KAK3682003.1"/>
    </source>
</evidence>
<keyword evidence="2" id="KW-1185">Reference proteome</keyword>
<sequence>MPEQLNNVALVGATGNIGRKVLAALLEQNQHSITAITRATSKALFPPAVTVHRGDLKDPAFLRSSLAGQDILVSLVAHDALEDEAQFLEVAKQAGVKVFVPSDFGNPLSDQRFTGAIPSMKRKLEIALRAREAGIIMINVVTSFWIDLMLENDLLEYKFAQRQATLYTDSLAANVSTTNQVALAIARLLALPYSTICKHFEEESDLHISSFLVSQPDIFGMVLKATRTREQDWTIFRQRSEDLLSKGEAGILIDQNDVQAMVDLSLGLTYKYGGPGPVGKHNALLRLPREDLEVVIKQAVQVAESRH</sequence>
<gene>
    <name evidence="1" type="ORF">LTR37_020681</name>
</gene>
<protein>
    <submittedName>
        <fullName evidence="1">Uncharacterized protein</fullName>
    </submittedName>
</protein>
<dbReference type="Proteomes" id="UP001281147">
    <property type="component" value="Unassembled WGS sequence"/>
</dbReference>
<proteinExistence type="predicted"/>
<reference evidence="1" key="1">
    <citation type="submission" date="2023-07" db="EMBL/GenBank/DDBJ databases">
        <title>Black Yeasts Isolated from many extreme environments.</title>
        <authorList>
            <person name="Coleine C."/>
            <person name="Stajich J.E."/>
            <person name="Selbmann L."/>
        </authorList>
    </citation>
    <scope>NUCLEOTIDE SEQUENCE</scope>
    <source>
        <strain evidence="1">CCFEE 5714</strain>
    </source>
</reference>
<comment type="caution">
    <text evidence="1">The sequence shown here is derived from an EMBL/GenBank/DDBJ whole genome shotgun (WGS) entry which is preliminary data.</text>
</comment>
<evidence type="ECO:0000313" key="2">
    <source>
        <dbReference type="Proteomes" id="UP001281147"/>
    </source>
</evidence>
<dbReference type="EMBL" id="JAUTXU010000380">
    <property type="protein sequence ID" value="KAK3682003.1"/>
    <property type="molecule type" value="Genomic_DNA"/>
</dbReference>
<name>A0ACC3MAS8_9PEZI</name>
<accession>A0ACC3MAS8</accession>
<organism evidence="1 2">
    <name type="scientific">Vermiconidia calcicola</name>
    <dbReference type="NCBI Taxonomy" id="1690605"/>
    <lineage>
        <taxon>Eukaryota</taxon>
        <taxon>Fungi</taxon>
        <taxon>Dikarya</taxon>
        <taxon>Ascomycota</taxon>
        <taxon>Pezizomycotina</taxon>
        <taxon>Dothideomycetes</taxon>
        <taxon>Dothideomycetidae</taxon>
        <taxon>Mycosphaerellales</taxon>
        <taxon>Extremaceae</taxon>
        <taxon>Vermiconidia</taxon>
    </lineage>
</organism>